<gene>
    <name evidence="1" type="ORF">SAMN05216249_1314</name>
</gene>
<evidence type="ECO:0000313" key="1">
    <source>
        <dbReference type="EMBL" id="SFB38791.1"/>
    </source>
</evidence>
<sequence length="175" mass="20658">MGMKFCNMNIYNPDKREYEVPAGYSKVNIVKDWDTILEDESELDFKKMEKTSRKLSKELGQSIITVFYFDDDYFELFVTLDGKKAAYHDVRVGNHFTKKIAVFVEALRLNENDAKAFRYILKSDLDPEDSILKLSAICQLPFYIDSFIYHNSNWNIIPDKEEVLEDIKKEKREIK</sequence>
<dbReference type="OrthoDB" id="2000001at2"/>
<organism evidence="1 2">
    <name type="scientific">Acetitomaculum ruminis DSM 5522</name>
    <dbReference type="NCBI Taxonomy" id="1120918"/>
    <lineage>
        <taxon>Bacteria</taxon>
        <taxon>Bacillati</taxon>
        <taxon>Bacillota</taxon>
        <taxon>Clostridia</taxon>
        <taxon>Lachnospirales</taxon>
        <taxon>Lachnospiraceae</taxon>
        <taxon>Acetitomaculum</taxon>
    </lineage>
</organism>
<proteinExistence type="predicted"/>
<name>A0A1I1AL69_9FIRM</name>
<dbReference type="STRING" id="1120918.SAMN05216249_1314"/>
<dbReference type="EMBL" id="FOJY01000031">
    <property type="protein sequence ID" value="SFB38791.1"/>
    <property type="molecule type" value="Genomic_DNA"/>
</dbReference>
<accession>A0A1I1AL69</accession>
<dbReference type="Proteomes" id="UP000198838">
    <property type="component" value="Unassembled WGS sequence"/>
</dbReference>
<reference evidence="1 2" key="1">
    <citation type="submission" date="2016-10" db="EMBL/GenBank/DDBJ databases">
        <authorList>
            <person name="de Groot N.N."/>
        </authorList>
    </citation>
    <scope>NUCLEOTIDE SEQUENCE [LARGE SCALE GENOMIC DNA]</scope>
    <source>
        <strain evidence="1 2">DSM 5522</strain>
    </source>
</reference>
<dbReference type="AlphaFoldDB" id="A0A1I1AL69"/>
<dbReference type="RefSeq" id="WP_092874869.1">
    <property type="nucleotide sequence ID" value="NZ_FOJY01000031.1"/>
</dbReference>
<evidence type="ECO:0000313" key="2">
    <source>
        <dbReference type="Proteomes" id="UP000198838"/>
    </source>
</evidence>
<protein>
    <submittedName>
        <fullName evidence="1">Uncharacterized protein</fullName>
    </submittedName>
</protein>
<keyword evidence="2" id="KW-1185">Reference proteome</keyword>